<protein>
    <submittedName>
        <fullName evidence="1">Uncharacterized protein</fullName>
    </submittedName>
</protein>
<dbReference type="RefSeq" id="WP_102908681.1">
    <property type="nucleotide sequence ID" value="NZ_POUC01000051.1"/>
</dbReference>
<proteinExistence type="predicted"/>
<accession>A0A2N8TTI8</accession>
<dbReference type="EMBL" id="POUC01000051">
    <property type="protein sequence ID" value="PNG22335.1"/>
    <property type="molecule type" value="Genomic_DNA"/>
</dbReference>
<evidence type="ECO:0000313" key="1">
    <source>
        <dbReference type="EMBL" id="PNG22335.1"/>
    </source>
</evidence>
<organism evidence="1 2">
    <name type="scientific">Streptomyces cahuitamycinicus</name>
    <dbReference type="NCBI Taxonomy" id="2070367"/>
    <lineage>
        <taxon>Bacteria</taxon>
        <taxon>Bacillati</taxon>
        <taxon>Actinomycetota</taxon>
        <taxon>Actinomycetes</taxon>
        <taxon>Kitasatosporales</taxon>
        <taxon>Streptomycetaceae</taxon>
        <taxon>Streptomyces</taxon>
    </lineage>
</organism>
<sequence>MSDLIAVCTPNSQPHEDGRVEHGYQLNVLDQGLTVLATVDLPDWERFRQEAAGRRLADAGFALQPGRDSADAERWSPSGLGYMAPVVRTGTAEHPPSSG</sequence>
<name>A0A2N8TTI8_9ACTN</name>
<evidence type="ECO:0000313" key="2">
    <source>
        <dbReference type="Proteomes" id="UP000235943"/>
    </source>
</evidence>
<dbReference type="Proteomes" id="UP000235943">
    <property type="component" value="Unassembled WGS sequence"/>
</dbReference>
<comment type="caution">
    <text evidence="1">The sequence shown here is derived from an EMBL/GenBank/DDBJ whole genome shotgun (WGS) entry which is preliminary data.</text>
</comment>
<gene>
    <name evidence="1" type="ORF">C1J00_09985</name>
</gene>
<dbReference type="AlphaFoldDB" id="A0A2N8TTI8"/>
<keyword evidence="2" id="KW-1185">Reference proteome</keyword>
<reference evidence="1 2" key="1">
    <citation type="submission" date="2018-01" db="EMBL/GenBank/DDBJ databases">
        <title>Draft genome sequence of Streptomyces sp. 13K301.</title>
        <authorList>
            <person name="Sahin N."/>
            <person name="Saygin H."/>
            <person name="Ay H."/>
        </authorList>
    </citation>
    <scope>NUCLEOTIDE SEQUENCE [LARGE SCALE GENOMIC DNA]</scope>
    <source>
        <strain evidence="1 2">13K301</strain>
    </source>
</reference>